<name>A0A6B9VBF2_ARAHY</name>
<dbReference type="InterPro" id="IPR020588">
    <property type="entry name" value="RecA_ATP-bd"/>
</dbReference>
<organism evidence="5 6">
    <name type="scientific">Arachis hypogaea</name>
    <name type="common">Peanut</name>
    <dbReference type="NCBI Taxonomy" id="3818"/>
    <lineage>
        <taxon>Eukaryota</taxon>
        <taxon>Viridiplantae</taxon>
        <taxon>Streptophyta</taxon>
        <taxon>Embryophyta</taxon>
        <taxon>Tracheophyta</taxon>
        <taxon>Spermatophyta</taxon>
        <taxon>Magnoliopsida</taxon>
        <taxon>eudicotyledons</taxon>
        <taxon>Gunneridae</taxon>
        <taxon>Pentapetalae</taxon>
        <taxon>rosids</taxon>
        <taxon>fabids</taxon>
        <taxon>Fabales</taxon>
        <taxon>Fabaceae</taxon>
        <taxon>Papilionoideae</taxon>
        <taxon>50 kb inversion clade</taxon>
        <taxon>dalbergioids sensu lato</taxon>
        <taxon>Dalbergieae</taxon>
        <taxon>Pterocarpus clade</taxon>
        <taxon>Arachis</taxon>
    </lineage>
</organism>
<dbReference type="InterPro" id="IPR013632">
    <property type="entry name" value="Rad51_C"/>
</dbReference>
<keyword evidence="2" id="KW-0067">ATP-binding</keyword>
<dbReference type="Pfam" id="PF14520">
    <property type="entry name" value="HHH_5"/>
    <property type="match status" value="1"/>
</dbReference>
<protein>
    <recommendedName>
        <fullName evidence="4">RecA family profile 1 domain-containing protein</fullName>
    </recommendedName>
</protein>
<dbReference type="GO" id="GO:0070192">
    <property type="term" value="P:chromosome organization involved in meiotic cell cycle"/>
    <property type="evidence" value="ECO:0007669"/>
    <property type="project" value="TreeGrafter"/>
</dbReference>
<dbReference type="GO" id="GO:0007131">
    <property type="term" value="P:reciprocal meiotic recombination"/>
    <property type="evidence" value="ECO:0007669"/>
    <property type="project" value="TreeGrafter"/>
</dbReference>
<dbReference type="GO" id="GO:0000794">
    <property type="term" value="C:condensed nuclear chromosome"/>
    <property type="evidence" value="ECO:0007669"/>
    <property type="project" value="TreeGrafter"/>
</dbReference>
<dbReference type="Gene3D" id="1.10.150.20">
    <property type="entry name" value="5' to 3' exonuclease, C-terminal subdomain"/>
    <property type="match status" value="1"/>
</dbReference>
<evidence type="ECO:0000256" key="1">
    <source>
        <dbReference type="ARBA" id="ARBA00022741"/>
    </source>
</evidence>
<keyword evidence="3" id="KW-0653">Protein transport</keyword>
<accession>A0A6B9VBF2</accession>
<proteinExistence type="predicted"/>
<dbReference type="GO" id="GO:0003697">
    <property type="term" value="F:single-stranded DNA binding"/>
    <property type="evidence" value="ECO:0007669"/>
    <property type="project" value="TreeGrafter"/>
</dbReference>
<dbReference type="InterPro" id="IPR000727">
    <property type="entry name" value="T_SNARE_dom"/>
</dbReference>
<sequence length="570" mass="63045">MEMGESCWRWKRVVGDGLLGDTTMISKCGFKLVATALYIAKSMLYFTGGAPELLQFVWGATEFGPPRVWHPGYMSQNKDLKITVISSFHTTLSRFLTHPSECFIGGAISRAPPSHGTSIALYFHRPCSHHSLLSHPFPVLLRRTPSVGLARIAPFRTLMCVSLFDLAMFALFHCVSLFDLASAMQFLNALTSFIFIAEEEEEEVEIEYVEGYDELKEEDDMEDFVNFRYISILFLSGISEDEEAEAAAQRRVKQKNKLASIKSEKDSVDLKSKKAKVLVESKKSPQEFAEQIVEEAHVYNGFNLVCVDICSFNLGCSERPSLAGKDDQGVKRMNLIARAAESIADGDLVNVQIRRYRQQEVLFLDNEIAFNEAIIEEREQGIQEIQQQIGEGAMIDDIGSNIEQSHAATAQARSQLAKASKTQRSNSSLMLGVRAVLPCSSFSSSELNPAIRSEVSFSVGSCLLPHPDKASGIAALDIKKLKDAGICTVESVAYTPRKDLLQIKGISEAKVDKIIEAATKLVPMGFTSASQLHAQRMEIIQITTGSRELDKILEGGIETGSITELYGDRK</sequence>
<evidence type="ECO:0000313" key="5">
    <source>
        <dbReference type="EMBL" id="QHN78889.1"/>
    </source>
</evidence>
<keyword evidence="3" id="KW-0813">Transport</keyword>
<dbReference type="Pfam" id="PF05739">
    <property type="entry name" value="SNARE"/>
    <property type="match status" value="1"/>
</dbReference>
<dbReference type="EMBL" id="CP031001">
    <property type="protein sequence ID" value="QHN78889.1"/>
    <property type="molecule type" value="Genomic_DNA"/>
</dbReference>
<dbReference type="PROSITE" id="PS50162">
    <property type="entry name" value="RECA_2"/>
    <property type="match status" value="1"/>
</dbReference>
<dbReference type="PANTHER" id="PTHR22942">
    <property type="entry name" value="RECA/RAD51/RADA DNA STRAND-PAIRING FAMILY MEMBER"/>
    <property type="match status" value="1"/>
</dbReference>
<keyword evidence="1" id="KW-0547">Nucleotide-binding</keyword>
<dbReference type="GO" id="GO:0005524">
    <property type="term" value="F:ATP binding"/>
    <property type="evidence" value="ECO:0007669"/>
    <property type="project" value="UniProtKB-KW"/>
</dbReference>
<dbReference type="GO" id="GO:0006312">
    <property type="term" value="P:mitotic recombination"/>
    <property type="evidence" value="ECO:0007669"/>
    <property type="project" value="TreeGrafter"/>
</dbReference>
<dbReference type="GO" id="GO:0000730">
    <property type="term" value="P:DNA recombinase assembly"/>
    <property type="evidence" value="ECO:0007669"/>
    <property type="project" value="TreeGrafter"/>
</dbReference>
<dbReference type="GO" id="GO:0042148">
    <property type="term" value="P:DNA strand invasion"/>
    <property type="evidence" value="ECO:0007669"/>
    <property type="project" value="TreeGrafter"/>
</dbReference>
<evidence type="ECO:0000259" key="4">
    <source>
        <dbReference type="PROSITE" id="PS50162"/>
    </source>
</evidence>
<dbReference type="Gene3D" id="3.40.50.300">
    <property type="entry name" value="P-loop containing nucleotide triphosphate hydrolases"/>
    <property type="match status" value="1"/>
</dbReference>
<evidence type="ECO:0000256" key="2">
    <source>
        <dbReference type="ARBA" id="ARBA00022840"/>
    </source>
</evidence>
<dbReference type="SUPFAM" id="SSF58038">
    <property type="entry name" value="SNARE fusion complex"/>
    <property type="match status" value="1"/>
</dbReference>
<dbReference type="PANTHER" id="PTHR22942:SF39">
    <property type="entry name" value="DNA REPAIR PROTEIN RAD51 HOMOLOG 1"/>
    <property type="match status" value="1"/>
</dbReference>
<dbReference type="FunFam" id="1.10.150.20:FF:000008">
    <property type="entry name" value="DNA repair protein RAD51 homolog"/>
    <property type="match status" value="1"/>
</dbReference>
<dbReference type="Pfam" id="PF08423">
    <property type="entry name" value="Rad51"/>
    <property type="match status" value="1"/>
</dbReference>
<evidence type="ECO:0000313" key="6">
    <source>
        <dbReference type="Proteomes" id="UP000464620"/>
    </source>
</evidence>
<reference evidence="5 6" key="1">
    <citation type="submission" date="2020-01" db="EMBL/GenBank/DDBJ databases">
        <title>Genome sequence of Arachis hypogaea, cultivar Shitouqi.</title>
        <authorList>
            <person name="Zhuang W."/>
            <person name="Chen H."/>
            <person name="Varshney R."/>
            <person name="Wang D."/>
            <person name="Ming R."/>
        </authorList>
    </citation>
    <scope>NUCLEOTIDE SEQUENCE [LARGE SCALE GENOMIC DNA]</scope>
    <source>
        <tissue evidence="5">Young leaf</tissue>
    </source>
</reference>
<dbReference type="AlphaFoldDB" id="A0A6B9VBF2"/>
<dbReference type="InterPro" id="IPR010995">
    <property type="entry name" value="DNA_repair_Rad51/TF_NusA_a-hlx"/>
</dbReference>
<dbReference type="SUPFAM" id="SSF52540">
    <property type="entry name" value="P-loop containing nucleoside triphosphate hydrolases"/>
    <property type="match status" value="1"/>
</dbReference>
<dbReference type="GO" id="GO:0140664">
    <property type="term" value="F:ATP-dependent DNA damage sensor activity"/>
    <property type="evidence" value="ECO:0007669"/>
    <property type="project" value="InterPro"/>
</dbReference>
<dbReference type="GO" id="GO:0003690">
    <property type="term" value="F:double-stranded DNA binding"/>
    <property type="evidence" value="ECO:0007669"/>
    <property type="project" value="TreeGrafter"/>
</dbReference>
<gene>
    <name evidence="5" type="ORF">DS421_19g665320</name>
</gene>
<dbReference type="InterPro" id="IPR027417">
    <property type="entry name" value="P-loop_NTPase"/>
</dbReference>
<dbReference type="Proteomes" id="UP000464620">
    <property type="component" value="Chromosome B09"/>
</dbReference>
<evidence type="ECO:0000256" key="3">
    <source>
        <dbReference type="ARBA" id="ARBA00022927"/>
    </source>
</evidence>
<dbReference type="GO" id="GO:0000150">
    <property type="term" value="F:DNA strand exchange activity"/>
    <property type="evidence" value="ECO:0007669"/>
    <property type="project" value="TreeGrafter"/>
</dbReference>
<dbReference type="GO" id="GO:0015031">
    <property type="term" value="P:protein transport"/>
    <property type="evidence" value="ECO:0007669"/>
    <property type="project" value="UniProtKB-KW"/>
</dbReference>
<feature type="domain" description="RecA family profile 1" evidence="4">
    <location>
        <begin position="538"/>
        <end position="570"/>
    </location>
</feature>
<dbReference type="SUPFAM" id="SSF47794">
    <property type="entry name" value="Rad51 N-terminal domain-like"/>
    <property type="match status" value="1"/>
</dbReference>